<reference evidence="3" key="1">
    <citation type="submission" date="2022-06" db="EMBL/GenBank/DDBJ databases">
        <title>Diverse halophilic archaea isolated from saline environments.</title>
        <authorList>
            <person name="Cui H.-L."/>
        </authorList>
    </citation>
    <scope>NUCLEOTIDE SEQUENCE</scope>
    <source>
        <strain evidence="3">WLHS1</strain>
    </source>
</reference>
<proteinExistence type="predicted"/>
<dbReference type="KEGG" id="sawl:NGM29_09445"/>
<dbReference type="PANTHER" id="PTHR34075:SF5">
    <property type="entry name" value="BLR3430 PROTEIN"/>
    <property type="match status" value="1"/>
</dbReference>
<dbReference type="Gene3D" id="6.10.30.10">
    <property type="match status" value="1"/>
</dbReference>
<dbReference type="InterPro" id="IPR002878">
    <property type="entry name" value="ChsH2_C"/>
</dbReference>
<evidence type="ECO:0000313" key="3">
    <source>
        <dbReference type="EMBL" id="UTF52032.1"/>
    </source>
</evidence>
<dbReference type="InterPro" id="IPR052513">
    <property type="entry name" value="Thioester_dehydratase-like"/>
</dbReference>
<dbReference type="AlphaFoldDB" id="A0A9E7STR3"/>
<sequence>MSDAGLPDPLTHAEWTAGLRDGRLLGQRCVACGNETAAPKAACNECGSREIETVELPTEGTVYTVTTIAVAPAAFEGGYRVAVVDLGTEGNARVTARLEADAEIGDAVAFSDVLEVEEAVPVFR</sequence>
<evidence type="ECO:0000259" key="2">
    <source>
        <dbReference type="Pfam" id="PF12172"/>
    </source>
</evidence>
<dbReference type="EMBL" id="CP100355">
    <property type="protein sequence ID" value="UTF52032.1"/>
    <property type="molecule type" value="Genomic_DNA"/>
</dbReference>
<dbReference type="Proteomes" id="UP001056855">
    <property type="component" value="Chromosome"/>
</dbReference>
<protein>
    <submittedName>
        <fullName evidence="3">Zinc ribbon domain-containing protein</fullName>
    </submittedName>
</protein>
<dbReference type="Pfam" id="PF12172">
    <property type="entry name" value="zf-ChsH2"/>
    <property type="match status" value="1"/>
</dbReference>
<feature type="domain" description="ChsH2 C-terminal OB-fold" evidence="1">
    <location>
        <begin position="54"/>
        <end position="109"/>
    </location>
</feature>
<accession>A0A9E7STR3</accession>
<dbReference type="GeneID" id="73290269"/>
<dbReference type="Pfam" id="PF01796">
    <property type="entry name" value="OB_ChsH2_C"/>
    <property type="match status" value="1"/>
</dbReference>
<keyword evidence="4" id="KW-1185">Reference proteome</keyword>
<dbReference type="SUPFAM" id="SSF50249">
    <property type="entry name" value="Nucleic acid-binding proteins"/>
    <property type="match status" value="1"/>
</dbReference>
<name>A0A9E7STR3_9EURY</name>
<organism evidence="3 4">
    <name type="scientific">Natronosalvus rutilus</name>
    <dbReference type="NCBI Taxonomy" id="2953753"/>
    <lineage>
        <taxon>Archaea</taxon>
        <taxon>Methanobacteriati</taxon>
        <taxon>Methanobacteriota</taxon>
        <taxon>Stenosarchaea group</taxon>
        <taxon>Halobacteria</taxon>
        <taxon>Halobacteriales</taxon>
        <taxon>Natrialbaceae</taxon>
        <taxon>Natronosalvus</taxon>
    </lineage>
</organism>
<dbReference type="PANTHER" id="PTHR34075">
    <property type="entry name" value="BLR3430 PROTEIN"/>
    <property type="match status" value="1"/>
</dbReference>
<feature type="domain" description="ChsH2 rubredoxin-like zinc ribbon" evidence="2">
    <location>
        <begin position="17"/>
        <end position="52"/>
    </location>
</feature>
<dbReference type="InterPro" id="IPR012340">
    <property type="entry name" value="NA-bd_OB-fold"/>
</dbReference>
<evidence type="ECO:0000259" key="1">
    <source>
        <dbReference type="Pfam" id="PF01796"/>
    </source>
</evidence>
<dbReference type="InterPro" id="IPR022002">
    <property type="entry name" value="ChsH2_Znr"/>
</dbReference>
<dbReference type="RefSeq" id="WP_254155743.1">
    <property type="nucleotide sequence ID" value="NZ_CP100355.1"/>
</dbReference>
<evidence type="ECO:0000313" key="4">
    <source>
        <dbReference type="Proteomes" id="UP001056855"/>
    </source>
</evidence>
<gene>
    <name evidence="3" type="ORF">NGM29_09445</name>
</gene>